<dbReference type="InterPro" id="IPR035595">
    <property type="entry name" value="UDP_glycos_trans_CS"/>
</dbReference>
<dbReference type="OMA" id="IMLEFPL"/>
<reference evidence="3 4" key="1">
    <citation type="journal article" date="2012" name="Nat. Biotechnol.">
        <title>Draft genome sequence of pigeonpea (Cajanus cajan), an orphan legume crop of resource-poor farmers.</title>
        <authorList>
            <person name="Varshney R.K."/>
            <person name="Chen W."/>
            <person name="Li Y."/>
            <person name="Bharti A.K."/>
            <person name="Saxena R.K."/>
            <person name="Schlueter J.A."/>
            <person name="Donoghue M.T."/>
            <person name="Azam S."/>
            <person name="Fan G."/>
            <person name="Whaley A.M."/>
            <person name="Farmer A.D."/>
            <person name="Sheridan J."/>
            <person name="Iwata A."/>
            <person name="Tuteja R."/>
            <person name="Penmetsa R.V."/>
            <person name="Wu W."/>
            <person name="Upadhyaya H.D."/>
            <person name="Yang S.P."/>
            <person name="Shah T."/>
            <person name="Saxena K.B."/>
            <person name="Michael T."/>
            <person name="McCombie W.R."/>
            <person name="Yang B."/>
            <person name="Zhang G."/>
            <person name="Yang H."/>
            <person name="Wang J."/>
            <person name="Spillane C."/>
            <person name="Cook D.R."/>
            <person name="May G.D."/>
            <person name="Xu X."/>
            <person name="Jackson S.A."/>
        </authorList>
    </citation>
    <scope>NUCLEOTIDE SEQUENCE [LARGE SCALE GENOMIC DNA]</scope>
    <source>
        <strain evidence="4">cv. Asha</strain>
    </source>
</reference>
<keyword evidence="2" id="KW-0808">Transferase</keyword>
<name>A0A151TPD1_CAJCA</name>
<dbReference type="Proteomes" id="UP000075243">
    <property type="component" value="Chromosome 4"/>
</dbReference>
<evidence type="ECO:0000313" key="3">
    <source>
        <dbReference type="EMBL" id="KYP68891.1"/>
    </source>
</evidence>
<sequence>MEKSTRPHILVLPFPAEGHIKPMFNLAKLLSHRGHRITFVNTHHNHNRLLQFTDLPSFHTQFPHFHFASITDGVPVDLPPNEFELLISPSSRSQVAKEFRDLLWGFVEKPRRWDPPCCIIADGIMSTVSMNVAQELGVPVITFRTYSATATWVSIHLSKIIQEGLMDLQHPEDLDKVLTSIPGLENSLRECDLPPILKLKPGSLFIDFYIKETLTMTQASGLILNTFDQLEAPIITKLTTIFPKVYTIGPLHTLTKTQITNNNSSTLHLRKEDRRCITWLDHQKAKSVLYVSFGTLVKLSHEQLLEFWHGLVNSLKPFLWVIRHDLIIGKGDLGNNVPMELELGTKERGLMVDWAPQEKVLAHPSVGGFLTHSGWNSTLECITEEGHIKPMFNLTKLLSHRGHRITFVNTNHNQNRLLQFTDLPSFHTQFPDFHFACITDDSRNDFAVIVSPTSRSKVAEEFRELLSSFVEKEKPCCIVADGMMSTIAMDVAQELEIPVIAFRTYSATATWVTIHLSKIIQEGVMDLQHQEDIDKILSSMPGLENVLRDRDLPSVIKMKPGNFGVDFYIKETLSMTQASGLILNTFDELEAPIISKLTTIFPKVYTIGPLHSLIKTQITNNSPSTLHLRKEDRKCITWLDQQNAKSVFLKPFLWVIRKDLINKDGLDNNVPIEVELGTKERGLLVEWAPQEEVLAHPAVGGFLTHCGWNSTIESIVEGVPMLCWPLIADQTINSRCVSEQWGIGLDMNGTCDRLIVEKMVKNVMENQMKEIISSTNEISEKARDSVKETGSSYHNIENLVQNIRSMSIRK</sequence>
<accession>A0A151TPD1</accession>
<dbReference type="EMBL" id="CM003606">
    <property type="protein sequence ID" value="KYP68891.1"/>
    <property type="molecule type" value="Genomic_DNA"/>
</dbReference>
<dbReference type="AlphaFoldDB" id="A0A151TPD1"/>
<dbReference type="InterPro" id="IPR002213">
    <property type="entry name" value="UDP_glucos_trans"/>
</dbReference>
<evidence type="ECO:0000256" key="2">
    <source>
        <dbReference type="ARBA" id="ARBA00022679"/>
    </source>
</evidence>
<dbReference type="GO" id="GO:0080043">
    <property type="term" value="F:quercetin 3-O-glucosyltransferase activity"/>
    <property type="evidence" value="ECO:0007669"/>
    <property type="project" value="TreeGrafter"/>
</dbReference>
<dbReference type="CDD" id="cd03784">
    <property type="entry name" value="GT1_Gtf-like"/>
    <property type="match status" value="2"/>
</dbReference>
<keyword evidence="4" id="KW-1185">Reference proteome</keyword>
<gene>
    <name evidence="3" type="ORF">KK1_022540</name>
</gene>
<dbReference type="GO" id="GO:0080044">
    <property type="term" value="F:quercetin 7-O-glucosyltransferase activity"/>
    <property type="evidence" value="ECO:0007669"/>
    <property type="project" value="TreeGrafter"/>
</dbReference>
<comment type="similarity">
    <text evidence="1">Belongs to the UDP-glycosyltransferase family.</text>
</comment>
<dbReference type="Pfam" id="PF00201">
    <property type="entry name" value="UDPGT"/>
    <property type="match status" value="2"/>
</dbReference>
<evidence type="ECO:0000256" key="1">
    <source>
        <dbReference type="ARBA" id="ARBA00009995"/>
    </source>
</evidence>
<proteinExistence type="inferred from homology"/>
<dbReference type="Gene3D" id="3.40.50.2000">
    <property type="entry name" value="Glycogen Phosphorylase B"/>
    <property type="match status" value="4"/>
</dbReference>
<evidence type="ECO:0000313" key="4">
    <source>
        <dbReference type="Proteomes" id="UP000075243"/>
    </source>
</evidence>
<protein>
    <submittedName>
        <fullName evidence="3">Cytokinin-O-glucosyltransferase 2</fullName>
    </submittedName>
</protein>
<dbReference type="PANTHER" id="PTHR11926">
    <property type="entry name" value="GLUCOSYL/GLUCURONOSYL TRANSFERASES"/>
    <property type="match status" value="1"/>
</dbReference>
<organism evidence="3 4">
    <name type="scientific">Cajanus cajan</name>
    <name type="common">Pigeon pea</name>
    <name type="synonym">Cajanus indicus</name>
    <dbReference type="NCBI Taxonomy" id="3821"/>
    <lineage>
        <taxon>Eukaryota</taxon>
        <taxon>Viridiplantae</taxon>
        <taxon>Streptophyta</taxon>
        <taxon>Embryophyta</taxon>
        <taxon>Tracheophyta</taxon>
        <taxon>Spermatophyta</taxon>
        <taxon>Magnoliopsida</taxon>
        <taxon>eudicotyledons</taxon>
        <taxon>Gunneridae</taxon>
        <taxon>Pentapetalae</taxon>
        <taxon>rosids</taxon>
        <taxon>fabids</taxon>
        <taxon>Fabales</taxon>
        <taxon>Fabaceae</taxon>
        <taxon>Papilionoideae</taxon>
        <taxon>50 kb inversion clade</taxon>
        <taxon>NPAAA clade</taxon>
        <taxon>indigoferoid/millettioid clade</taxon>
        <taxon>Phaseoleae</taxon>
        <taxon>Cajanus</taxon>
    </lineage>
</organism>
<dbReference type="Gramene" id="C.cajan_21889.t">
    <property type="protein sequence ID" value="C.cajan_21889.t"/>
    <property type="gene ID" value="C.cajan_21889"/>
</dbReference>
<dbReference type="SUPFAM" id="SSF53756">
    <property type="entry name" value="UDP-Glycosyltransferase/glycogen phosphorylase"/>
    <property type="match status" value="2"/>
</dbReference>
<dbReference type="PROSITE" id="PS00375">
    <property type="entry name" value="UDPGT"/>
    <property type="match status" value="1"/>
</dbReference>
<dbReference type="PANTHER" id="PTHR11926:SF1392">
    <property type="entry name" value="GLYCOSYLTRANSFERASE"/>
    <property type="match status" value="1"/>
</dbReference>